<gene>
    <name evidence="3" type="ORF">ACFQ03_00190</name>
</gene>
<feature type="transmembrane region" description="Helical" evidence="1">
    <location>
        <begin position="281"/>
        <end position="301"/>
    </location>
</feature>
<keyword evidence="1" id="KW-0472">Membrane</keyword>
<name>A0ABW3D2F2_9BACL</name>
<feature type="transmembrane region" description="Helical" evidence="1">
    <location>
        <begin position="126"/>
        <end position="146"/>
    </location>
</feature>
<dbReference type="InterPro" id="IPR011642">
    <property type="entry name" value="Gate_dom"/>
</dbReference>
<feature type="transmembrane region" description="Helical" evidence="1">
    <location>
        <begin position="89"/>
        <end position="106"/>
    </location>
</feature>
<proteinExistence type="predicted"/>
<accession>A0ABW3D2F2</accession>
<feature type="transmembrane region" description="Helical" evidence="1">
    <location>
        <begin position="12"/>
        <end position="30"/>
    </location>
</feature>
<evidence type="ECO:0000313" key="4">
    <source>
        <dbReference type="Proteomes" id="UP001597120"/>
    </source>
</evidence>
<keyword evidence="1" id="KW-0812">Transmembrane</keyword>
<protein>
    <submittedName>
        <fullName evidence="3">Nucleoside recognition domain-containing protein</fullName>
    </submittedName>
</protein>
<dbReference type="RefSeq" id="WP_379285329.1">
    <property type="nucleotide sequence ID" value="NZ_JBHTIU010000001.1"/>
</dbReference>
<feature type="transmembrane region" description="Helical" evidence="1">
    <location>
        <begin position="42"/>
        <end position="69"/>
    </location>
</feature>
<organism evidence="3 4">
    <name type="scientific">Paenibacillus residui</name>
    <dbReference type="NCBI Taxonomy" id="629724"/>
    <lineage>
        <taxon>Bacteria</taxon>
        <taxon>Bacillati</taxon>
        <taxon>Bacillota</taxon>
        <taxon>Bacilli</taxon>
        <taxon>Bacillales</taxon>
        <taxon>Paenibacillaceae</taxon>
        <taxon>Paenibacillus</taxon>
    </lineage>
</organism>
<keyword evidence="4" id="KW-1185">Reference proteome</keyword>
<feature type="transmembrane region" description="Helical" evidence="1">
    <location>
        <begin position="152"/>
        <end position="171"/>
    </location>
</feature>
<dbReference type="Proteomes" id="UP001597120">
    <property type="component" value="Unassembled WGS sequence"/>
</dbReference>
<dbReference type="Pfam" id="PF07670">
    <property type="entry name" value="Gate"/>
    <property type="match status" value="1"/>
</dbReference>
<reference evidence="4" key="1">
    <citation type="journal article" date="2019" name="Int. J. Syst. Evol. Microbiol.">
        <title>The Global Catalogue of Microorganisms (GCM) 10K type strain sequencing project: providing services to taxonomists for standard genome sequencing and annotation.</title>
        <authorList>
            <consortium name="The Broad Institute Genomics Platform"/>
            <consortium name="The Broad Institute Genome Sequencing Center for Infectious Disease"/>
            <person name="Wu L."/>
            <person name="Ma J."/>
        </authorList>
    </citation>
    <scope>NUCLEOTIDE SEQUENCE [LARGE SCALE GENOMIC DNA]</scope>
    <source>
        <strain evidence="4">CCUG 57263</strain>
    </source>
</reference>
<dbReference type="EMBL" id="JBHTIU010000001">
    <property type="protein sequence ID" value="MFD0867562.1"/>
    <property type="molecule type" value="Genomic_DNA"/>
</dbReference>
<evidence type="ECO:0000256" key="1">
    <source>
        <dbReference type="SAM" id="Phobius"/>
    </source>
</evidence>
<keyword evidence="1" id="KW-1133">Transmembrane helix</keyword>
<feature type="transmembrane region" description="Helical" evidence="1">
    <location>
        <begin position="390"/>
        <end position="411"/>
    </location>
</feature>
<feature type="transmembrane region" description="Helical" evidence="1">
    <location>
        <begin position="322"/>
        <end position="340"/>
    </location>
</feature>
<feature type="transmembrane region" description="Helical" evidence="1">
    <location>
        <begin position="234"/>
        <end position="256"/>
    </location>
</feature>
<evidence type="ECO:0000259" key="2">
    <source>
        <dbReference type="Pfam" id="PF07670"/>
    </source>
</evidence>
<feature type="domain" description="Nucleoside transporter/FeoB GTPase Gate" evidence="2">
    <location>
        <begin position="49"/>
        <end position="145"/>
    </location>
</feature>
<sequence length="416" mass="44592">MRKWIPSDSRSFTILLGALAIILVMFIVIYPDQIFKSSLHGLTIWWTFVFPGLLPFLILSEIMIGLGLVHALGTLLEPVMKLVFRLPGASGWALAMGLTAGFPAGADVTGQLRREGVLNASEAQRLLAVSHLCSPVIMIAVVGVGFLQSPEAGFMIAVVHYLSALAMGITLRWTDSSGRTSVPSGSSTETAGRNHGWLRRTAGSLRSAHRKDGRTFGKLLGDSVTSAAQKLLGIGGYIILFSVLHRILVLALGPIVSAEPVNTLLSAFLEPHLGMYGMSRLSFPLLMTVAVIGAILGWSGLSLHAQARSLAGNNGIRYSRFILARLLHGAYAFILTVLLWKPLTATFGVVGTFAMTDTLVSPPNAAGSLLSDAGAFWTQGLKIWPLLAKLYVFVAGIFVLLICISLINRAYRKKTG</sequence>
<comment type="caution">
    <text evidence="3">The sequence shown here is derived from an EMBL/GenBank/DDBJ whole genome shotgun (WGS) entry which is preliminary data.</text>
</comment>
<evidence type="ECO:0000313" key="3">
    <source>
        <dbReference type="EMBL" id="MFD0867562.1"/>
    </source>
</evidence>